<sequence>MIRRRWHPLAGAVAVLAMAAAATGLPVLAGWLAMGAAAGFATSGST</sequence>
<dbReference type="AlphaFoldDB" id="A0A7W7FWH4"/>
<dbReference type="RefSeq" id="WP_185008151.1">
    <property type="nucleotide sequence ID" value="NZ_BAAAUI010000012.1"/>
</dbReference>
<comment type="caution">
    <text evidence="1">The sequence shown here is derived from an EMBL/GenBank/DDBJ whole genome shotgun (WGS) entry which is preliminary data.</text>
</comment>
<dbReference type="Proteomes" id="UP000533598">
    <property type="component" value="Unassembled WGS sequence"/>
</dbReference>
<organism evidence="1 2">
    <name type="scientific">Crossiella cryophila</name>
    <dbReference type="NCBI Taxonomy" id="43355"/>
    <lineage>
        <taxon>Bacteria</taxon>
        <taxon>Bacillati</taxon>
        <taxon>Actinomycetota</taxon>
        <taxon>Actinomycetes</taxon>
        <taxon>Pseudonocardiales</taxon>
        <taxon>Pseudonocardiaceae</taxon>
        <taxon>Crossiella</taxon>
    </lineage>
</organism>
<gene>
    <name evidence="1" type="ORF">HNR67_007634</name>
</gene>
<proteinExistence type="predicted"/>
<evidence type="ECO:0000313" key="2">
    <source>
        <dbReference type="Proteomes" id="UP000533598"/>
    </source>
</evidence>
<dbReference type="EMBL" id="JACHMH010000001">
    <property type="protein sequence ID" value="MBB4681516.1"/>
    <property type="molecule type" value="Genomic_DNA"/>
</dbReference>
<keyword evidence="2" id="KW-1185">Reference proteome</keyword>
<protein>
    <submittedName>
        <fullName evidence="1">Uncharacterized protein</fullName>
    </submittedName>
</protein>
<reference evidence="1 2" key="1">
    <citation type="submission" date="2020-08" db="EMBL/GenBank/DDBJ databases">
        <title>Sequencing the genomes of 1000 actinobacteria strains.</title>
        <authorList>
            <person name="Klenk H.-P."/>
        </authorList>
    </citation>
    <scope>NUCLEOTIDE SEQUENCE [LARGE SCALE GENOMIC DNA]</scope>
    <source>
        <strain evidence="1 2">DSM 44230</strain>
    </source>
</reference>
<evidence type="ECO:0000313" key="1">
    <source>
        <dbReference type="EMBL" id="MBB4681516.1"/>
    </source>
</evidence>
<name>A0A7W7FWH4_9PSEU</name>
<accession>A0A7W7FWH4</accession>